<feature type="chain" id="PRO_5045485667" evidence="2">
    <location>
        <begin position="27"/>
        <end position="268"/>
    </location>
</feature>
<accession>A0ABT4LDI2</accession>
<gene>
    <name evidence="4" type="ORF">O4H49_00130</name>
</gene>
<dbReference type="Pfam" id="PF00497">
    <property type="entry name" value="SBP_bac_3"/>
    <property type="match status" value="1"/>
</dbReference>
<protein>
    <submittedName>
        <fullName evidence="4">Transporter substrate-binding domain-containing protein</fullName>
    </submittedName>
</protein>
<sequence length="268" mass="29853">MNKIARKVSILIVAIVVMGWSGIASANCARSYSVAYSDDYIPYQYEETGKGPAGLDIDIIKAVMDELGCDLEIRLVPPKRAQKLLQTGDLDLMPAASVTEERQGYAHFSLPYRDEKVVMFVQVSKWDRYQGYSMADAIDHRLRMVAGIGGWYGEEYGKESQRAIDNGILDLNNSTQTRINQLIVGRVDLVIADLFVGYHHAIKADEADKIMPLPHILNSDPVHFMLSKASVSDKEVEAFNVALKAVIESVDFQTLLEKYRPANTAPIN</sequence>
<dbReference type="RefSeq" id="WP_269421376.1">
    <property type="nucleotide sequence ID" value="NZ_JAPWGY010000001.1"/>
</dbReference>
<name>A0ABT4LDI2_9PROT</name>
<dbReference type="Gene3D" id="3.40.190.10">
    <property type="entry name" value="Periplasmic binding protein-like II"/>
    <property type="match status" value="2"/>
</dbReference>
<evidence type="ECO:0000313" key="4">
    <source>
        <dbReference type="EMBL" id="MCZ4279160.1"/>
    </source>
</evidence>
<keyword evidence="1 2" id="KW-0732">Signal</keyword>
<dbReference type="EMBL" id="JAPWGY010000001">
    <property type="protein sequence ID" value="MCZ4279160.1"/>
    <property type="molecule type" value="Genomic_DNA"/>
</dbReference>
<feature type="domain" description="Solute-binding protein family 3/N-terminal" evidence="3">
    <location>
        <begin position="31"/>
        <end position="263"/>
    </location>
</feature>
<dbReference type="SUPFAM" id="SSF53850">
    <property type="entry name" value="Periplasmic binding protein-like II"/>
    <property type="match status" value="1"/>
</dbReference>
<dbReference type="PANTHER" id="PTHR35936:SF20">
    <property type="entry name" value="ABC TRANSPORTER ARGININE-BINDING PROTEIN 2-RELATED"/>
    <property type="match status" value="1"/>
</dbReference>
<proteinExistence type="predicted"/>
<evidence type="ECO:0000256" key="2">
    <source>
        <dbReference type="SAM" id="SignalP"/>
    </source>
</evidence>
<dbReference type="InterPro" id="IPR001638">
    <property type="entry name" value="Solute-binding_3/MltF_N"/>
</dbReference>
<dbReference type="PANTHER" id="PTHR35936">
    <property type="entry name" value="MEMBRANE-BOUND LYTIC MUREIN TRANSGLYCOSYLASE F"/>
    <property type="match status" value="1"/>
</dbReference>
<dbReference type="SMART" id="SM00062">
    <property type="entry name" value="PBPb"/>
    <property type="match status" value="1"/>
</dbReference>
<evidence type="ECO:0000256" key="1">
    <source>
        <dbReference type="ARBA" id="ARBA00022729"/>
    </source>
</evidence>
<evidence type="ECO:0000313" key="5">
    <source>
        <dbReference type="Proteomes" id="UP001069802"/>
    </source>
</evidence>
<dbReference type="Proteomes" id="UP001069802">
    <property type="component" value="Unassembled WGS sequence"/>
</dbReference>
<keyword evidence="5" id="KW-1185">Reference proteome</keyword>
<reference evidence="4" key="1">
    <citation type="submission" date="2022-12" db="EMBL/GenBank/DDBJ databases">
        <title>Bacterial isolates from different developmental stages of Nematostella vectensis.</title>
        <authorList>
            <person name="Fraune S."/>
        </authorList>
    </citation>
    <scope>NUCLEOTIDE SEQUENCE</scope>
    <source>
        <strain evidence="4">G21630-S1</strain>
    </source>
</reference>
<evidence type="ECO:0000259" key="3">
    <source>
        <dbReference type="SMART" id="SM00062"/>
    </source>
</evidence>
<organism evidence="4 5">
    <name type="scientific">Kiloniella laminariae</name>
    <dbReference type="NCBI Taxonomy" id="454162"/>
    <lineage>
        <taxon>Bacteria</taxon>
        <taxon>Pseudomonadati</taxon>
        <taxon>Pseudomonadota</taxon>
        <taxon>Alphaproteobacteria</taxon>
        <taxon>Rhodospirillales</taxon>
        <taxon>Kiloniellaceae</taxon>
        <taxon>Kiloniella</taxon>
    </lineage>
</organism>
<comment type="caution">
    <text evidence="4">The sequence shown here is derived from an EMBL/GenBank/DDBJ whole genome shotgun (WGS) entry which is preliminary data.</text>
</comment>
<feature type="signal peptide" evidence="2">
    <location>
        <begin position="1"/>
        <end position="26"/>
    </location>
</feature>